<organism evidence="2 3">
    <name type="scientific">Cladophialophora psammophila CBS 110553</name>
    <dbReference type="NCBI Taxonomy" id="1182543"/>
    <lineage>
        <taxon>Eukaryota</taxon>
        <taxon>Fungi</taxon>
        <taxon>Dikarya</taxon>
        <taxon>Ascomycota</taxon>
        <taxon>Pezizomycotina</taxon>
        <taxon>Eurotiomycetes</taxon>
        <taxon>Chaetothyriomycetidae</taxon>
        <taxon>Chaetothyriales</taxon>
        <taxon>Herpotrichiellaceae</taxon>
        <taxon>Cladophialophora</taxon>
    </lineage>
</organism>
<sequence>MGIRVTGFNGGNNKADLVKSLGADAFFDFTKGKDILAQVMELTTYRAHAVLCFAATKQTYASAPE</sequence>
<dbReference type="OrthoDB" id="10549177at2759"/>
<proteinExistence type="predicted"/>
<comment type="caution">
    <text evidence="2">The sequence shown here is derived from an EMBL/GenBank/DDBJ whole genome shotgun (WGS) entry which is preliminary data.</text>
</comment>
<evidence type="ECO:0000259" key="1">
    <source>
        <dbReference type="Pfam" id="PF00107"/>
    </source>
</evidence>
<feature type="domain" description="Alcohol dehydrogenase-like C-terminal" evidence="1">
    <location>
        <begin position="1"/>
        <end position="63"/>
    </location>
</feature>
<dbReference type="InterPro" id="IPR036291">
    <property type="entry name" value="NAD(P)-bd_dom_sf"/>
</dbReference>
<dbReference type="Proteomes" id="UP000019471">
    <property type="component" value="Unassembled WGS sequence"/>
</dbReference>
<accession>W9X6G3</accession>
<gene>
    <name evidence="2" type="ORF">A1O5_05011</name>
</gene>
<dbReference type="HOGENOM" id="CLU_2849521_0_0_1"/>
<dbReference type="SUPFAM" id="SSF51735">
    <property type="entry name" value="NAD(P)-binding Rossmann-fold domains"/>
    <property type="match status" value="1"/>
</dbReference>
<name>W9X6G3_9EURO</name>
<dbReference type="Gene3D" id="3.40.50.720">
    <property type="entry name" value="NAD(P)-binding Rossmann-like Domain"/>
    <property type="match status" value="1"/>
</dbReference>
<protein>
    <recommendedName>
        <fullName evidence="1">Alcohol dehydrogenase-like C-terminal domain-containing protein</fullName>
    </recommendedName>
</protein>
<reference evidence="2 3" key="1">
    <citation type="submission" date="2013-03" db="EMBL/GenBank/DDBJ databases">
        <title>The Genome Sequence of Cladophialophora psammophila CBS 110553.</title>
        <authorList>
            <consortium name="The Broad Institute Genomics Platform"/>
            <person name="Cuomo C."/>
            <person name="de Hoog S."/>
            <person name="Gorbushina A."/>
            <person name="Walker B."/>
            <person name="Young S.K."/>
            <person name="Zeng Q."/>
            <person name="Gargeya S."/>
            <person name="Fitzgerald M."/>
            <person name="Haas B."/>
            <person name="Abouelleil A."/>
            <person name="Allen A.W."/>
            <person name="Alvarado L."/>
            <person name="Arachchi H.M."/>
            <person name="Berlin A.M."/>
            <person name="Chapman S.B."/>
            <person name="Gainer-Dewar J."/>
            <person name="Goldberg J."/>
            <person name="Griggs A."/>
            <person name="Gujja S."/>
            <person name="Hansen M."/>
            <person name="Howarth C."/>
            <person name="Imamovic A."/>
            <person name="Ireland A."/>
            <person name="Larimer J."/>
            <person name="McCowan C."/>
            <person name="Murphy C."/>
            <person name="Pearson M."/>
            <person name="Poon T.W."/>
            <person name="Priest M."/>
            <person name="Roberts A."/>
            <person name="Saif S."/>
            <person name="Shea T."/>
            <person name="Sisk P."/>
            <person name="Sykes S."/>
            <person name="Wortman J."/>
            <person name="Nusbaum C."/>
            <person name="Birren B."/>
        </authorList>
    </citation>
    <scope>NUCLEOTIDE SEQUENCE [LARGE SCALE GENOMIC DNA]</scope>
    <source>
        <strain evidence="2 3">CBS 110553</strain>
    </source>
</reference>
<dbReference type="EMBL" id="AMGX01000006">
    <property type="protein sequence ID" value="EXJ72506.1"/>
    <property type="molecule type" value="Genomic_DNA"/>
</dbReference>
<keyword evidence="3" id="KW-1185">Reference proteome</keyword>
<dbReference type="InterPro" id="IPR013149">
    <property type="entry name" value="ADH-like_C"/>
</dbReference>
<dbReference type="AlphaFoldDB" id="W9X6G3"/>
<dbReference type="RefSeq" id="XP_007743804.1">
    <property type="nucleotide sequence ID" value="XM_007745614.1"/>
</dbReference>
<dbReference type="Pfam" id="PF00107">
    <property type="entry name" value="ADH_zinc_N"/>
    <property type="match status" value="1"/>
</dbReference>
<dbReference type="STRING" id="1182543.W9X6G3"/>
<evidence type="ECO:0000313" key="2">
    <source>
        <dbReference type="EMBL" id="EXJ72506.1"/>
    </source>
</evidence>
<evidence type="ECO:0000313" key="3">
    <source>
        <dbReference type="Proteomes" id="UP000019471"/>
    </source>
</evidence>
<dbReference type="GeneID" id="19189731"/>